<dbReference type="Proteomes" id="UP000289703">
    <property type="component" value="Unassembled WGS sequence"/>
</dbReference>
<dbReference type="EC" id="2.7.13.3" evidence="3"/>
<accession>A0A4Q1JI52</accession>
<reference evidence="17 18" key="1">
    <citation type="submission" date="2019-01" db="EMBL/GenBank/DDBJ databases">
        <title>Ancylomarina salipaludis sp. nov., isolated from a salt marsh.</title>
        <authorList>
            <person name="Yoon J.-H."/>
        </authorList>
    </citation>
    <scope>NUCLEOTIDE SEQUENCE [LARGE SCALE GENOMIC DNA]</scope>
    <source>
        <strain evidence="17 18">SHSM-M15</strain>
    </source>
</reference>
<keyword evidence="18" id="KW-1185">Reference proteome</keyword>
<evidence type="ECO:0000256" key="11">
    <source>
        <dbReference type="ARBA" id="ARBA00022989"/>
    </source>
</evidence>
<evidence type="ECO:0000259" key="15">
    <source>
        <dbReference type="PROSITE" id="PS50109"/>
    </source>
</evidence>
<feature type="transmembrane region" description="Helical" evidence="14">
    <location>
        <begin position="363"/>
        <end position="383"/>
    </location>
</feature>
<keyword evidence="5" id="KW-0597">Phosphoprotein</keyword>
<keyword evidence="9" id="KW-0418">Kinase</keyword>
<dbReference type="Pfam" id="PF02518">
    <property type="entry name" value="HATPase_c"/>
    <property type="match status" value="1"/>
</dbReference>
<comment type="catalytic activity">
    <reaction evidence="1">
        <text>ATP + protein L-histidine = ADP + protein N-phospho-L-histidine.</text>
        <dbReference type="EC" id="2.7.13.3"/>
    </reaction>
</comment>
<sequence length="1220" mass="141533">MKKNKFIIFLLVALSLSLITGILIDSQANAEKNAKKKLKHFQKVFLEKENLLDEYTSYLAETLSKQDEFIPENDNINTEENLLKEKELSLFALENDSLIYWSNNSINLPLSIIHEKFESKVEFIDNAWFYIKKTQYKNKQFLGLILIQQKYAYENIYLKKHFAKAFDLSDSYIIHFHDNDPNAILNKKGKALFSLEKEKDNFLFQADYNNAVYFYFLSLLLGILLAIQIIRIKKKIWFRSIGIFVFGLLMIGLRYIMLSRGIPSVFSSMELFSPVLFASSFYFPSLGDFAINSFFIFSFIYTYTKYFPHQVLLRNKAQVFSYIFLFINLLFFSLLYATISILFKNLVLDSSLSFQMFEIKNNWIYSIFGLIVLIQLFYGLILLGKLTNKSIKDKISLPLRLAAIIIFFGVFTLSKKILGMPIDQLGIVFEFTLLLAIILIERYTKLSYSHTFFIGLLLAVSIFISNRINTFSEQKDKQIRVIESLNLSSEYSPTSETLLIELEKKIKSDTLLKRLCKSPIINENKIINLLENRFFIGYWEQFHIQITVCGEKDELNVEPDNQVRNCYDFFEEMTLKNGEIIAGSNFYNLNEYDGMISYLGIFEFQSEKAQLHRLYIRLDSKSRSQGLGYPDLLLDEKVQVLATGKDYSYGKYRNGKLIASSGTFNYYLNDAGFGKSKENHAWVKLDHYSHLIYRFGESSIVLSSPEITWLKKFITIPYVFILFYIFTIIISFIERFPWQLRLKYSFKYRIQYSIIAVLMLFFILLGGGSIYYNIEQFNQKHNKELSEKLQIIKQEIIQDLEFKADKNVITGKLQQISNLIFADIHLYNTNGKLIASSRHEIFEKKLQGQQMNFSAFYQLFYKERTHFIHKEKIGHMEYLSAYESLVDANNQRLAFINLPYFIKSQDLKSELFNLILTGINLHLFMILIAIFVSVIISNKITQPLRLIENKLQSTRFGTHSAAIEYNKNDEIGSLIKVYNKMLLDLEQSAELLAQSERESAWREMARQVAHEIKNPLTPMKLSIQFLLRRYDDQSPDWGKHLKQVSETLIHQIDTLSSIATAFSNFAKMPEAKAEDLNLVDILIHVLSLYKNDAHEIELKLNGIEKAMASLDREQFVRIYVNLLNNAIESIPVDQEGKISLELKEEPDHWLSSVSDTGKGVDPKIKGRLFYPNFTTKSSGMGLGLAIVKNSVVQAGGEIWVESELGKGSCFYIKIPKLIQS</sequence>
<dbReference type="SMART" id="SM00387">
    <property type="entry name" value="HATPase_c"/>
    <property type="match status" value="1"/>
</dbReference>
<evidence type="ECO:0000256" key="3">
    <source>
        <dbReference type="ARBA" id="ARBA00012438"/>
    </source>
</evidence>
<comment type="caution">
    <text evidence="17">The sequence shown here is derived from an EMBL/GenBank/DDBJ whole genome shotgun (WGS) entry which is preliminary data.</text>
</comment>
<dbReference type="InterPro" id="IPR003660">
    <property type="entry name" value="HAMP_dom"/>
</dbReference>
<feature type="domain" description="HAMP" evidence="16">
    <location>
        <begin position="938"/>
        <end position="990"/>
    </location>
</feature>
<evidence type="ECO:0000256" key="4">
    <source>
        <dbReference type="ARBA" id="ARBA00022475"/>
    </source>
</evidence>
<feature type="transmembrane region" description="Helical" evidence="14">
    <location>
        <begin position="420"/>
        <end position="440"/>
    </location>
</feature>
<dbReference type="EMBL" id="SAXA01000022">
    <property type="protein sequence ID" value="RXQ87763.1"/>
    <property type="molecule type" value="Genomic_DNA"/>
</dbReference>
<dbReference type="Gene3D" id="3.30.565.10">
    <property type="entry name" value="Histidine kinase-like ATPase, C-terminal domain"/>
    <property type="match status" value="1"/>
</dbReference>
<feature type="transmembrane region" description="Helical" evidence="14">
    <location>
        <begin position="911"/>
        <end position="936"/>
    </location>
</feature>
<feature type="transmembrane region" description="Helical" evidence="14">
    <location>
        <begin position="212"/>
        <end position="230"/>
    </location>
</feature>
<dbReference type="PROSITE" id="PS50109">
    <property type="entry name" value="HIS_KIN"/>
    <property type="match status" value="1"/>
</dbReference>
<dbReference type="CDD" id="cd00082">
    <property type="entry name" value="HisKA"/>
    <property type="match status" value="1"/>
</dbReference>
<dbReference type="RefSeq" id="WP_129255707.1">
    <property type="nucleotide sequence ID" value="NZ_SAXA01000022.1"/>
</dbReference>
<feature type="transmembrane region" description="Helical" evidence="14">
    <location>
        <begin position="713"/>
        <end position="733"/>
    </location>
</feature>
<keyword evidence="8" id="KW-0547">Nucleotide-binding</keyword>
<evidence type="ECO:0000256" key="8">
    <source>
        <dbReference type="ARBA" id="ARBA00022741"/>
    </source>
</evidence>
<feature type="transmembrane region" description="Helical" evidence="14">
    <location>
        <begin position="447"/>
        <end position="465"/>
    </location>
</feature>
<feature type="domain" description="Histidine kinase" evidence="15">
    <location>
        <begin position="1007"/>
        <end position="1218"/>
    </location>
</feature>
<evidence type="ECO:0000256" key="2">
    <source>
        <dbReference type="ARBA" id="ARBA00004651"/>
    </source>
</evidence>
<keyword evidence="12" id="KW-0902">Two-component regulatory system</keyword>
<evidence type="ECO:0000256" key="5">
    <source>
        <dbReference type="ARBA" id="ARBA00022553"/>
    </source>
</evidence>
<evidence type="ECO:0000256" key="1">
    <source>
        <dbReference type="ARBA" id="ARBA00000085"/>
    </source>
</evidence>
<dbReference type="PANTHER" id="PTHR45528:SF1">
    <property type="entry name" value="SENSOR HISTIDINE KINASE CPXA"/>
    <property type="match status" value="1"/>
</dbReference>
<keyword evidence="11 14" id="KW-1133">Transmembrane helix</keyword>
<feature type="transmembrane region" description="Helical" evidence="14">
    <location>
        <begin position="322"/>
        <end position="343"/>
    </location>
</feature>
<dbReference type="OrthoDB" id="9776727at2"/>
<evidence type="ECO:0000313" key="18">
    <source>
        <dbReference type="Proteomes" id="UP000289703"/>
    </source>
</evidence>
<dbReference type="InterPro" id="IPR036097">
    <property type="entry name" value="HisK_dim/P_sf"/>
</dbReference>
<dbReference type="SUPFAM" id="SSF55874">
    <property type="entry name" value="ATPase domain of HSP90 chaperone/DNA topoisomerase II/histidine kinase"/>
    <property type="match status" value="1"/>
</dbReference>
<feature type="transmembrane region" description="Helical" evidence="14">
    <location>
        <begin position="395"/>
        <end position="414"/>
    </location>
</feature>
<dbReference type="InterPro" id="IPR004358">
    <property type="entry name" value="Sig_transdc_His_kin-like_C"/>
</dbReference>
<dbReference type="GO" id="GO:0000155">
    <property type="term" value="F:phosphorelay sensor kinase activity"/>
    <property type="evidence" value="ECO:0007669"/>
    <property type="project" value="InterPro"/>
</dbReference>
<organism evidence="17 18">
    <name type="scientific">Ancylomarina salipaludis</name>
    <dbReference type="NCBI Taxonomy" id="2501299"/>
    <lineage>
        <taxon>Bacteria</taxon>
        <taxon>Pseudomonadati</taxon>
        <taxon>Bacteroidota</taxon>
        <taxon>Bacteroidia</taxon>
        <taxon>Marinilabiliales</taxon>
        <taxon>Marinifilaceae</taxon>
        <taxon>Ancylomarina</taxon>
    </lineage>
</organism>
<evidence type="ECO:0000259" key="16">
    <source>
        <dbReference type="PROSITE" id="PS50885"/>
    </source>
</evidence>
<keyword evidence="10" id="KW-0067">ATP-binding</keyword>
<keyword evidence="13 14" id="KW-0472">Membrane</keyword>
<keyword evidence="4" id="KW-1003">Cell membrane</keyword>
<evidence type="ECO:0000256" key="12">
    <source>
        <dbReference type="ARBA" id="ARBA00023012"/>
    </source>
</evidence>
<dbReference type="PANTHER" id="PTHR45528">
    <property type="entry name" value="SENSOR HISTIDINE KINASE CPXA"/>
    <property type="match status" value="1"/>
</dbReference>
<comment type="subcellular location">
    <subcellularLocation>
        <location evidence="2">Cell membrane</location>
        <topology evidence="2">Multi-pass membrane protein</topology>
    </subcellularLocation>
</comment>
<dbReference type="InterPro" id="IPR003661">
    <property type="entry name" value="HisK_dim/P_dom"/>
</dbReference>
<dbReference type="InterPro" id="IPR003594">
    <property type="entry name" value="HATPase_dom"/>
</dbReference>
<evidence type="ECO:0000256" key="9">
    <source>
        <dbReference type="ARBA" id="ARBA00022777"/>
    </source>
</evidence>
<feature type="transmembrane region" description="Helical" evidence="14">
    <location>
        <begin position="754"/>
        <end position="774"/>
    </location>
</feature>
<dbReference type="SMART" id="SM00388">
    <property type="entry name" value="HisKA"/>
    <property type="match status" value="1"/>
</dbReference>
<dbReference type="Gene3D" id="1.10.287.130">
    <property type="match status" value="1"/>
</dbReference>
<feature type="transmembrane region" description="Helical" evidence="14">
    <location>
        <begin position="277"/>
        <end position="301"/>
    </location>
</feature>
<dbReference type="SUPFAM" id="SSF47384">
    <property type="entry name" value="Homodimeric domain of signal transducing histidine kinase"/>
    <property type="match status" value="1"/>
</dbReference>
<evidence type="ECO:0000256" key="6">
    <source>
        <dbReference type="ARBA" id="ARBA00022679"/>
    </source>
</evidence>
<evidence type="ECO:0000256" key="13">
    <source>
        <dbReference type="ARBA" id="ARBA00023136"/>
    </source>
</evidence>
<proteinExistence type="predicted"/>
<dbReference type="GO" id="GO:0005886">
    <property type="term" value="C:plasma membrane"/>
    <property type="evidence" value="ECO:0007669"/>
    <property type="project" value="UniProtKB-SubCell"/>
</dbReference>
<gene>
    <name evidence="17" type="ORF">EO244_16075</name>
</gene>
<dbReference type="InterPro" id="IPR050398">
    <property type="entry name" value="HssS/ArlS-like"/>
</dbReference>
<keyword evidence="7 14" id="KW-0812">Transmembrane</keyword>
<dbReference type="InterPro" id="IPR036890">
    <property type="entry name" value="HATPase_C_sf"/>
</dbReference>
<evidence type="ECO:0000313" key="17">
    <source>
        <dbReference type="EMBL" id="RXQ87763.1"/>
    </source>
</evidence>
<feature type="transmembrane region" description="Helical" evidence="14">
    <location>
        <begin position="237"/>
        <end position="257"/>
    </location>
</feature>
<evidence type="ECO:0000256" key="7">
    <source>
        <dbReference type="ARBA" id="ARBA00022692"/>
    </source>
</evidence>
<evidence type="ECO:0000256" key="14">
    <source>
        <dbReference type="SAM" id="Phobius"/>
    </source>
</evidence>
<dbReference type="GO" id="GO:0005524">
    <property type="term" value="F:ATP binding"/>
    <property type="evidence" value="ECO:0007669"/>
    <property type="project" value="UniProtKB-KW"/>
</dbReference>
<dbReference type="PROSITE" id="PS50885">
    <property type="entry name" value="HAMP"/>
    <property type="match status" value="1"/>
</dbReference>
<dbReference type="PRINTS" id="PR00344">
    <property type="entry name" value="BCTRLSENSOR"/>
</dbReference>
<protein>
    <recommendedName>
        <fullName evidence="3">histidine kinase</fullName>
        <ecNumber evidence="3">2.7.13.3</ecNumber>
    </recommendedName>
</protein>
<evidence type="ECO:0000256" key="10">
    <source>
        <dbReference type="ARBA" id="ARBA00022840"/>
    </source>
</evidence>
<keyword evidence="6" id="KW-0808">Transferase</keyword>
<name>A0A4Q1JI52_9BACT</name>
<dbReference type="AlphaFoldDB" id="A0A4Q1JI52"/>
<dbReference type="Gene3D" id="6.10.340.10">
    <property type="match status" value="1"/>
</dbReference>
<dbReference type="InterPro" id="IPR005467">
    <property type="entry name" value="His_kinase_dom"/>
</dbReference>
<dbReference type="Pfam" id="PF00512">
    <property type="entry name" value="HisKA"/>
    <property type="match status" value="1"/>
</dbReference>